<sequence length="64" mass="7283">MLQKTINQSLVVMGLIFIIAMTINVFTPIAMFSSNAQIAYIAFFIVYAVVMYFKNSRQLKNVKS</sequence>
<name>A0A2R8FG77_9LACO</name>
<dbReference type="EMBL" id="LT996085">
    <property type="protein sequence ID" value="SPO49470.1"/>
    <property type="molecule type" value="Genomic_DNA"/>
</dbReference>
<gene>
    <name evidence="2" type="ORF">PLAC02_P64</name>
</gene>
<evidence type="ECO:0000313" key="2">
    <source>
        <dbReference type="EMBL" id="SPO49470.1"/>
    </source>
</evidence>
<feature type="transmembrane region" description="Helical" evidence="1">
    <location>
        <begin position="12"/>
        <end position="31"/>
    </location>
</feature>
<keyword evidence="1" id="KW-0472">Membrane</keyword>
<feature type="transmembrane region" description="Helical" evidence="1">
    <location>
        <begin position="37"/>
        <end position="53"/>
    </location>
</feature>
<organism evidence="2">
    <name type="scientific">Ligilactobacillus acidipiscis</name>
    <dbReference type="NCBI Taxonomy" id="89059"/>
    <lineage>
        <taxon>Bacteria</taxon>
        <taxon>Bacillati</taxon>
        <taxon>Bacillota</taxon>
        <taxon>Bacilli</taxon>
        <taxon>Lactobacillales</taxon>
        <taxon>Lactobacillaceae</taxon>
        <taxon>Ligilactobacillus</taxon>
    </lineage>
</organism>
<keyword evidence="1" id="KW-1133">Transmembrane helix</keyword>
<geneLocation type="plasmid" evidence="2">
    <name>pLAC2</name>
</geneLocation>
<proteinExistence type="predicted"/>
<keyword evidence="2" id="KW-0614">Plasmid</keyword>
<reference evidence="2" key="1">
    <citation type="submission" date="2018-03" db="EMBL/GenBank/DDBJ databases">
        <authorList>
            <person name="Keele B.F."/>
        </authorList>
    </citation>
    <scope>NUCLEOTIDE SEQUENCE</scope>
    <source>
        <strain evidence="2">ACA-DC 1533</strain>
    </source>
</reference>
<accession>A0A2R8FG77</accession>
<evidence type="ECO:0000256" key="1">
    <source>
        <dbReference type="SAM" id="Phobius"/>
    </source>
</evidence>
<protein>
    <submittedName>
        <fullName evidence="2">Uncharacterized protein</fullName>
    </submittedName>
</protein>
<keyword evidence="1" id="KW-0812">Transmembrane</keyword>
<dbReference type="AlphaFoldDB" id="A0A2R8FG77"/>